<comment type="caution">
    <text evidence="2">The sequence shown here is derived from an EMBL/GenBank/DDBJ whole genome shotgun (WGS) entry which is preliminary data.</text>
</comment>
<feature type="transmembrane region" description="Helical" evidence="1">
    <location>
        <begin position="138"/>
        <end position="156"/>
    </location>
</feature>
<keyword evidence="1" id="KW-1133">Transmembrane helix</keyword>
<evidence type="ECO:0008006" key="4">
    <source>
        <dbReference type="Google" id="ProtNLM"/>
    </source>
</evidence>
<feature type="transmembrane region" description="Helical" evidence="1">
    <location>
        <begin position="325"/>
        <end position="343"/>
    </location>
</feature>
<sequence length="685" mass="74609">MSNAKDQTLNSPSEALPWSRAASHKASIWLALVAMTLFSVLTLKLPAQRVGDGSEYYALYYAIQDGHRTFMTEPAWTSYDHLYDQRKVAYLVDTDSLRTVFPALNQRSGADFNHFWFYPAMAATLGGWLAAIKSNPHAAFLFLHALLAASLIYLSARFYGKSGVLAVGIAIVGSPIFWFVDKVHTEFLTFTCVAAGTTLFVQRRYLGAAAWLALASTQNISIAATALFSLAIAVWQMWGQTIRIKDVMLGALALALMAIHPIYYFTRVGVIDPQLLAGGAKIGLHLGTMYIWIIDPDIGLIPNWPLSILILVALALALRVKKISIFSLTTAFVAIFLATNLYAQSSTENLNSGATIDIARYATWYIGLFVPGLAYLIGNLSRKLSIALVTLLFFAAATIANAAHFFPRQHEKYLTPTRLSAWIQEHAPSWYDPPAQIFADRNVDVIDPMLPKSYAVLGPGCRKVLIVVRQGYPVVPMTTNPCEIDPAVLPARVLAPVDKGKILPDGRSMRYVILSDAELAQIGQLGQARPVLEVGRTYQITRTHPVAKGFLGTGWAAPEAWGTWSSSPKAFIKGRVDQCPAGGYVMSMDFTAFITPKNPVMKVAIGAEGLQLWGQQLTSPLPTPIIFPIPCTAIKEGMLELTISISGSMSPNQAGISDDPRELGIGLRAFKLQSADASPTSQNPS</sequence>
<dbReference type="EMBL" id="JADIKI010000023">
    <property type="protein sequence ID" value="MFK2855818.1"/>
    <property type="molecule type" value="Genomic_DNA"/>
</dbReference>
<feature type="transmembrane region" description="Helical" evidence="1">
    <location>
        <begin position="163"/>
        <end position="180"/>
    </location>
</feature>
<proteinExistence type="predicted"/>
<feature type="transmembrane region" description="Helical" evidence="1">
    <location>
        <begin position="115"/>
        <end position="132"/>
    </location>
</feature>
<keyword evidence="3" id="KW-1185">Reference proteome</keyword>
<feature type="transmembrane region" description="Helical" evidence="1">
    <location>
        <begin position="358"/>
        <end position="377"/>
    </location>
</feature>
<feature type="transmembrane region" description="Helical" evidence="1">
    <location>
        <begin position="26"/>
        <end position="43"/>
    </location>
</feature>
<feature type="transmembrane region" description="Helical" evidence="1">
    <location>
        <begin position="298"/>
        <end position="318"/>
    </location>
</feature>
<protein>
    <recommendedName>
        <fullName evidence="4">Glycosyltransferase RgtA/B/C/D-like domain-containing protein</fullName>
    </recommendedName>
</protein>
<reference evidence="2 3" key="1">
    <citation type="submission" date="2020-10" db="EMBL/GenBank/DDBJ databases">
        <title>Phylogeny of dyella-like bacteria.</title>
        <authorList>
            <person name="Fu J."/>
        </authorList>
    </citation>
    <scope>NUCLEOTIDE SEQUENCE [LARGE SCALE GENOMIC DNA]</scope>
    <source>
        <strain evidence="2 3">DHG40</strain>
    </source>
</reference>
<dbReference type="Proteomes" id="UP001620409">
    <property type="component" value="Unassembled WGS sequence"/>
</dbReference>
<feature type="transmembrane region" description="Helical" evidence="1">
    <location>
        <begin position="384"/>
        <end position="406"/>
    </location>
</feature>
<feature type="transmembrane region" description="Helical" evidence="1">
    <location>
        <begin position="247"/>
        <end position="266"/>
    </location>
</feature>
<organism evidence="2 3">
    <name type="scientific">Dyella humi</name>
    <dbReference type="NCBI Taxonomy" id="1770547"/>
    <lineage>
        <taxon>Bacteria</taxon>
        <taxon>Pseudomonadati</taxon>
        <taxon>Pseudomonadota</taxon>
        <taxon>Gammaproteobacteria</taxon>
        <taxon>Lysobacterales</taxon>
        <taxon>Rhodanobacteraceae</taxon>
        <taxon>Dyella</taxon>
    </lineage>
</organism>
<dbReference type="RefSeq" id="WP_380013368.1">
    <property type="nucleotide sequence ID" value="NZ_JADIKI010000023.1"/>
</dbReference>
<evidence type="ECO:0000313" key="2">
    <source>
        <dbReference type="EMBL" id="MFK2855818.1"/>
    </source>
</evidence>
<name>A0ABW8IKR2_9GAMM</name>
<keyword evidence="1" id="KW-0812">Transmembrane</keyword>
<evidence type="ECO:0000313" key="3">
    <source>
        <dbReference type="Proteomes" id="UP001620409"/>
    </source>
</evidence>
<keyword evidence="1" id="KW-0472">Membrane</keyword>
<feature type="transmembrane region" description="Helical" evidence="1">
    <location>
        <begin position="208"/>
        <end position="235"/>
    </location>
</feature>
<evidence type="ECO:0000256" key="1">
    <source>
        <dbReference type="SAM" id="Phobius"/>
    </source>
</evidence>
<accession>A0ABW8IKR2</accession>
<gene>
    <name evidence="2" type="ORF">ISP18_14545</name>
</gene>